<sequence length="319" mass="36585">MRLIDVDTLQIEEFIGPDELFSYAILSHLGERRSYKIEDGQMQGCLKIGYCCEQAKHDNIDYVWIDICCIDKSSSAELSEAINSVYRWYSKAEICYAYLDDVANLDEFCSARWFTRGWTLQELLAPRKIYFYGTGWTLLGSKRSLAETLSKVTRIETLALTNPSTLSEYSQHFSIAEKMSWASRRKTTRMEDRAYSLMGLFHVNMPLLYGEGAKAFQRLQQEIIRESTDQSILAWQWIEDDTDSRIECRREPLLAPSPDYFVDSGDIVPCNVLSPMHPTLTASGLNIHVPLISHDYCQHAVLNCRYKNSVIGPVALNLR</sequence>
<gene>
    <name evidence="3" type="ORF">K431DRAFT_201174</name>
</gene>
<feature type="non-terminal residue" evidence="3">
    <location>
        <position position="319"/>
    </location>
</feature>
<dbReference type="OrthoDB" id="20872at2759"/>
<dbReference type="AlphaFoldDB" id="A0A9P4UPL5"/>
<feature type="domain" description="Heterokaryon incompatibility" evidence="1">
    <location>
        <begin position="48"/>
        <end position="101"/>
    </location>
</feature>
<dbReference type="Pfam" id="PF26640">
    <property type="entry name" value="DUF8212"/>
    <property type="match status" value="1"/>
</dbReference>
<feature type="domain" description="DUF8212" evidence="2">
    <location>
        <begin position="214"/>
        <end position="244"/>
    </location>
</feature>
<keyword evidence="4" id="KW-1185">Reference proteome</keyword>
<organism evidence="3 4">
    <name type="scientific">Polychaeton citri CBS 116435</name>
    <dbReference type="NCBI Taxonomy" id="1314669"/>
    <lineage>
        <taxon>Eukaryota</taxon>
        <taxon>Fungi</taxon>
        <taxon>Dikarya</taxon>
        <taxon>Ascomycota</taxon>
        <taxon>Pezizomycotina</taxon>
        <taxon>Dothideomycetes</taxon>
        <taxon>Dothideomycetidae</taxon>
        <taxon>Capnodiales</taxon>
        <taxon>Capnodiaceae</taxon>
        <taxon>Polychaeton</taxon>
    </lineage>
</organism>
<evidence type="ECO:0008006" key="5">
    <source>
        <dbReference type="Google" id="ProtNLM"/>
    </source>
</evidence>
<dbReference type="EMBL" id="MU003795">
    <property type="protein sequence ID" value="KAF2720883.1"/>
    <property type="molecule type" value="Genomic_DNA"/>
</dbReference>
<dbReference type="Pfam" id="PF06985">
    <property type="entry name" value="HET"/>
    <property type="match status" value="1"/>
</dbReference>
<proteinExistence type="predicted"/>
<dbReference type="Proteomes" id="UP000799441">
    <property type="component" value="Unassembled WGS sequence"/>
</dbReference>
<dbReference type="PANTHER" id="PTHR10622">
    <property type="entry name" value="HET DOMAIN-CONTAINING PROTEIN"/>
    <property type="match status" value="1"/>
</dbReference>
<evidence type="ECO:0000313" key="4">
    <source>
        <dbReference type="Proteomes" id="UP000799441"/>
    </source>
</evidence>
<reference evidence="3" key="1">
    <citation type="journal article" date="2020" name="Stud. Mycol.">
        <title>101 Dothideomycetes genomes: a test case for predicting lifestyles and emergence of pathogens.</title>
        <authorList>
            <person name="Haridas S."/>
            <person name="Albert R."/>
            <person name="Binder M."/>
            <person name="Bloem J."/>
            <person name="Labutti K."/>
            <person name="Salamov A."/>
            <person name="Andreopoulos B."/>
            <person name="Baker S."/>
            <person name="Barry K."/>
            <person name="Bills G."/>
            <person name="Bluhm B."/>
            <person name="Cannon C."/>
            <person name="Castanera R."/>
            <person name="Culley D."/>
            <person name="Daum C."/>
            <person name="Ezra D."/>
            <person name="Gonzalez J."/>
            <person name="Henrissat B."/>
            <person name="Kuo A."/>
            <person name="Liang C."/>
            <person name="Lipzen A."/>
            <person name="Lutzoni F."/>
            <person name="Magnuson J."/>
            <person name="Mondo S."/>
            <person name="Nolan M."/>
            <person name="Ohm R."/>
            <person name="Pangilinan J."/>
            <person name="Park H.-J."/>
            <person name="Ramirez L."/>
            <person name="Alfaro M."/>
            <person name="Sun H."/>
            <person name="Tritt A."/>
            <person name="Yoshinaga Y."/>
            <person name="Zwiers L.-H."/>
            <person name="Turgeon B."/>
            <person name="Goodwin S."/>
            <person name="Spatafora J."/>
            <person name="Crous P."/>
            <person name="Grigoriev I."/>
        </authorList>
    </citation>
    <scope>NUCLEOTIDE SEQUENCE</scope>
    <source>
        <strain evidence="3">CBS 116435</strain>
    </source>
</reference>
<protein>
    <recommendedName>
        <fullName evidence="5">Heterokaryon incompatibility domain-containing protein</fullName>
    </recommendedName>
</protein>
<evidence type="ECO:0000313" key="3">
    <source>
        <dbReference type="EMBL" id="KAF2720883.1"/>
    </source>
</evidence>
<accession>A0A9P4UPL5</accession>
<name>A0A9P4UPL5_9PEZI</name>
<evidence type="ECO:0000259" key="1">
    <source>
        <dbReference type="Pfam" id="PF06985"/>
    </source>
</evidence>
<comment type="caution">
    <text evidence="3">The sequence shown here is derived from an EMBL/GenBank/DDBJ whole genome shotgun (WGS) entry which is preliminary data.</text>
</comment>
<dbReference type="InterPro" id="IPR010730">
    <property type="entry name" value="HET"/>
</dbReference>
<dbReference type="PANTHER" id="PTHR10622:SF10">
    <property type="entry name" value="HET DOMAIN-CONTAINING PROTEIN"/>
    <property type="match status" value="1"/>
</dbReference>
<dbReference type="InterPro" id="IPR058525">
    <property type="entry name" value="DUF8212"/>
</dbReference>
<evidence type="ECO:0000259" key="2">
    <source>
        <dbReference type="Pfam" id="PF26640"/>
    </source>
</evidence>